<dbReference type="EMBL" id="RAPN01000001">
    <property type="protein sequence ID" value="RKD91229.1"/>
    <property type="molecule type" value="Genomic_DNA"/>
</dbReference>
<protein>
    <submittedName>
        <fullName evidence="8">EamA-like transporter family protein</fullName>
    </submittedName>
</protein>
<keyword evidence="9" id="KW-1185">Reference proteome</keyword>
<dbReference type="GO" id="GO:0016020">
    <property type="term" value="C:membrane"/>
    <property type="evidence" value="ECO:0007669"/>
    <property type="project" value="UniProtKB-SubCell"/>
</dbReference>
<name>A0A419W6Z5_9BACT</name>
<feature type="transmembrane region" description="Helical" evidence="6">
    <location>
        <begin position="185"/>
        <end position="203"/>
    </location>
</feature>
<dbReference type="Proteomes" id="UP000283387">
    <property type="component" value="Unassembled WGS sequence"/>
</dbReference>
<evidence type="ECO:0000259" key="7">
    <source>
        <dbReference type="Pfam" id="PF00892"/>
    </source>
</evidence>
<dbReference type="PANTHER" id="PTHR32322">
    <property type="entry name" value="INNER MEMBRANE TRANSPORTER"/>
    <property type="match status" value="1"/>
</dbReference>
<gene>
    <name evidence="8" type="ORF">BC643_1578</name>
</gene>
<reference evidence="8 9" key="1">
    <citation type="submission" date="2018-09" db="EMBL/GenBank/DDBJ databases">
        <title>Genomic Encyclopedia of Archaeal and Bacterial Type Strains, Phase II (KMG-II): from individual species to whole genera.</title>
        <authorList>
            <person name="Goeker M."/>
        </authorList>
    </citation>
    <scope>NUCLEOTIDE SEQUENCE [LARGE SCALE GENOMIC DNA]</scope>
    <source>
        <strain evidence="8 9">DSM 27148</strain>
    </source>
</reference>
<feature type="transmembrane region" description="Helical" evidence="6">
    <location>
        <begin position="89"/>
        <end position="109"/>
    </location>
</feature>
<feature type="transmembrane region" description="Helical" evidence="6">
    <location>
        <begin position="270"/>
        <end position="288"/>
    </location>
</feature>
<evidence type="ECO:0000313" key="9">
    <source>
        <dbReference type="Proteomes" id="UP000283387"/>
    </source>
</evidence>
<feature type="transmembrane region" description="Helical" evidence="6">
    <location>
        <begin position="121"/>
        <end position="137"/>
    </location>
</feature>
<dbReference type="RefSeq" id="WP_120272549.1">
    <property type="nucleotide sequence ID" value="NZ_RAPN01000001.1"/>
</dbReference>
<accession>A0A419W6Z5</accession>
<dbReference type="InterPro" id="IPR000620">
    <property type="entry name" value="EamA_dom"/>
</dbReference>
<feature type="transmembrane region" description="Helical" evidence="6">
    <location>
        <begin position="247"/>
        <end position="264"/>
    </location>
</feature>
<comment type="caution">
    <text evidence="8">The sequence shown here is derived from an EMBL/GenBank/DDBJ whole genome shotgun (WGS) entry which is preliminary data.</text>
</comment>
<evidence type="ECO:0000256" key="2">
    <source>
        <dbReference type="ARBA" id="ARBA00007362"/>
    </source>
</evidence>
<keyword evidence="3 6" id="KW-0812">Transmembrane</keyword>
<evidence type="ECO:0000256" key="5">
    <source>
        <dbReference type="ARBA" id="ARBA00023136"/>
    </source>
</evidence>
<sequence>MKTRSAILFLVPTLIWGSTWYAIKFQVGTIDPLVSVSYRFMLAGILLLAYCKIAGLNLRFNIKQHGMIALLGLLLFGVNYWMVYEAETILTSGLVAVMFSIIILANIFLNALLLKGVIRKEVLLGASLGILGTALLFKDDLLSFNLNNQNLKALLICIAGVLFASLGNITSALNQRNKLPVIQTNAFAMTYGGLMMFGTVLILQKEIAFEYTTSYVLSLFYLAIFGSIIAFSTYLQLLGEIGPDRSAYVALITPVIALFISTFFEGYEWKMAGILGAGLLIAGNVIALKNKLIKKQIRA</sequence>
<feature type="domain" description="EamA" evidence="7">
    <location>
        <begin position="5"/>
        <end position="137"/>
    </location>
</feature>
<comment type="subcellular location">
    <subcellularLocation>
        <location evidence="1">Membrane</location>
        <topology evidence="1">Multi-pass membrane protein</topology>
    </subcellularLocation>
</comment>
<comment type="similarity">
    <text evidence="2">Belongs to the EamA transporter family.</text>
</comment>
<organism evidence="8 9">
    <name type="scientific">Mangrovibacterium diazotrophicum</name>
    <dbReference type="NCBI Taxonomy" id="1261403"/>
    <lineage>
        <taxon>Bacteria</taxon>
        <taxon>Pseudomonadati</taxon>
        <taxon>Bacteroidota</taxon>
        <taxon>Bacteroidia</taxon>
        <taxon>Marinilabiliales</taxon>
        <taxon>Prolixibacteraceae</taxon>
        <taxon>Mangrovibacterium</taxon>
    </lineage>
</organism>
<feature type="transmembrane region" description="Helical" evidence="6">
    <location>
        <begin position="215"/>
        <end position="235"/>
    </location>
</feature>
<dbReference type="SUPFAM" id="SSF103481">
    <property type="entry name" value="Multidrug resistance efflux transporter EmrE"/>
    <property type="match status" value="2"/>
</dbReference>
<evidence type="ECO:0000256" key="4">
    <source>
        <dbReference type="ARBA" id="ARBA00022989"/>
    </source>
</evidence>
<keyword evidence="4 6" id="KW-1133">Transmembrane helix</keyword>
<evidence type="ECO:0000313" key="8">
    <source>
        <dbReference type="EMBL" id="RKD91229.1"/>
    </source>
</evidence>
<evidence type="ECO:0000256" key="3">
    <source>
        <dbReference type="ARBA" id="ARBA00022692"/>
    </source>
</evidence>
<keyword evidence="5 6" id="KW-0472">Membrane</keyword>
<evidence type="ECO:0000256" key="1">
    <source>
        <dbReference type="ARBA" id="ARBA00004141"/>
    </source>
</evidence>
<dbReference type="InterPro" id="IPR037185">
    <property type="entry name" value="EmrE-like"/>
</dbReference>
<dbReference type="PANTHER" id="PTHR32322:SF2">
    <property type="entry name" value="EAMA DOMAIN-CONTAINING PROTEIN"/>
    <property type="match status" value="1"/>
</dbReference>
<feature type="transmembrane region" description="Helical" evidence="6">
    <location>
        <begin position="40"/>
        <end position="58"/>
    </location>
</feature>
<feature type="domain" description="EamA" evidence="7">
    <location>
        <begin position="153"/>
        <end position="286"/>
    </location>
</feature>
<feature type="transmembrane region" description="Helical" evidence="6">
    <location>
        <begin position="65"/>
        <end position="83"/>
    </location>
</feature>
<feature type="transmembrane region" description="Helical" evidence="6">
    <location>
        <begin position="153"/>
        <end position="173"/>
    </location>
</feature>
<dbReference type="Pfam" id="PF00892">
    <property type="entry name" value="EamA"/>
    <property type="match status" value="2"/>
</dbReference>
<dbReference type="AlphaFoldDB" id="A0A419W6Z5"/>
<dbReference type="InterPro" id="IPR050638">
    <property type="entry name" value="AA-Vitamin_Transporters"/>
</dbReference>
<evidence type="ECO:0000256" key="6">
    <source>
        <dbReference type="SAM" id="Phobius"/>
    </source>
</evidence>
<dbReference type="OrthoDB" id="9812547at2"/>
<proteinExistence type="inferred from homology"/>